<evidence type="ECO:0000313" key="2">
    <source>
        <dbReference type="Proteomes" id="UP000003027"/>
    </source>
</evidence>
<protein>
    <submittedName>
        <fullName evidence="1">Uncharacterized protein</fullName>
    </submittedName>
</protein>
<organism evidence="1 2">
    <name type="scientific">Yersinia mollaretii (strain ATCC 43969 / DSM 18520 / CIP 103324 / CNY 7263 / WAIP 204)</name>
    <dbReference type="NCBI Taxonomy" id="349967"/>
    <lineage>
        <taxon>Bacteria</taxon>
        <taxon>Pseudomonadati</taxon>
        <taxon>Pseudomonadota</taxon>
        <taxon>Gammaproteobacteria</taxon>
        <taxon>Enterobacterales</taxon>
        <taxon>Yersiniaceae</taxon>
        <taxon>Yersinia</taxon>
    </lineage>
</organism>
<comment type="caution">
    <text evidence="1">The sequence shown here is derived from an EMBL/GenBank/DDBJ whole genome shotgun (WGS) entry which is preliminary data.</text>
</comment>
<proteinExistence type="predicted"/>
<evidence type="ECO:0000313" key="1">
    <source>
        <dbReference type="EMBL" id="EEQ11884.1"/>
    </source>
</evidence>
<sequence>MESAIDLILNLPRYTVAQLFTEIELGTEEPTLLLSLYRNDTEMAEFWDEQLMQARV</sequence>
<accession>A0ABP2EHC8</accession>
<keyword evidence="2" id="KW-1185">Reference proteome</keyword>
<reference evidence="1" key="1">
    <citation type="submission" date="2008-12" db="EMBL/GenBank/DDBJ databases">
        <title>Annotation of the Yersinia mollaretii ATCC 43969 genome.</title>
        <authorList>
            <person name="Read T.D."/>
            <person name="Akmal A."/>
            <person name="Bishop-Lilly K."/>
            <person name="Chen P.E."/>
            <person name="Cook C."/>
            <person name="Kiley M.P."/>
            <person name="Lentz S."/>
            <person name="Mateczun A."/>
            <person name="Nagarajan N."/>
            <person name="Nolan N."/>
            <person name="Osborne B.I."/>
            <person name="Pop M."/>
            <person name="Sozhamannan S."/>
            <person name="Stewart A.C."/>
            <person name="Sulakvelidze A."/>
            <person name="Thomason B."/>
            <person name="Willner K."/>
            <person name="Zwick M.E."/>
        </authorList>
    </citation>
    <scope>NUCLEOTIDE SEQUENCE [LARGE SCALE GENOMIC DNA]</scope>
    <source>
        <strain evidence="1">ATCC 43969</strain>
    </source>
</reference>
<dbReference type="Proteomes" id="UP000003027">
    <property type="component" value="Unassembled WGS sequence"/>
</dbReference>
<name>A0ABP2EHC8_YERMW</name>
<dbReference type="EMBL" id="AALD02000005">
    <property type="protein sequence ID" value="EEQ11884.1"/>
    <property type="molecule type" value="Genomic_DNA"/>
</dbReference>
<gene>
    <name evidence="1" type="ORF">ymoll0001_4720</name>
</gene>